<feature type="transmembrane region" description="Helical" evidence="7">
    <location>
        <begin position="261"/>
        <end position="278"/>
    </location>
</feature>
<reference evidence="9 10" key="1">
    <citation type="submission" date="2016-07" db="EMBL/GenBank/DDBJ databases">
        <title>Draft genome of the white-rot fungus Obba rivulosa 3A-2.</title>
        <authorList>
            <consortium name="DOE Joint Genome Institute"/>
            <person name="Miettinen O."/>
            <person name="Riley R."/>
            <person name="Acob R."/>
            <person name="Barry K."/>
            <person name="Cullen D."/>
            <person name="De Vries R."/>
            <person name="Hainaut M."/>
            <person name="Hatakka A."/>
            <person name="Henrissat B."/>
            <person name="Hilden K."/>
            <person name="Kuo R."/>
            <person name="Labutti K."/>
            <person name="Lipzen A."/>
            <person name="Makela M.R."/>
            <person name="Sandor L."/>
            <person name="Spatafora J.W."/>
            <person name="Grigoriev I.V."/>
            <person name="Hibbett D.S."/>
        </authorList>
    </citation>
    <scope>NUCLEOTIDE SEQUENCE [LARGE SCALE GENOMIC DNA]</scope>
    <source>
        <strain evidence="9 10">3A-2</strain>
    </source>
</reference>
<comment type="similarity">
    <text evidence="2">Belongs to the peptidase S54 family.</text>
</comment>
<gene>
    <name evidence="9" type="ORF">OBBRIDRAFT_790143</name>
</gene>
<dbReference type="GO" id="GO:0004252">
    <property type="term" value="F:serine-type endopeptidase activity"/>
    <property type="evidence" value="ECO:0007669"/>
    <property type="project" value="InterPro"/>
</dbReference>
<evidence type="ECO:0000313" key="10">
    <source>
        <dbReference type="Proteomes" id="UP000250043"/>
    </source>
</evidence>
<dbReference type="InterPro" id="IPR022764">
    <property type="entry name" value="Peptidase_S54_rhomboid_dom"/>
</dbReference>
<keyword evidence="3 7" id="KW-0812">Transmembrane</keyword>
<keyword evidence="5 7" id="KW-1133">Transmembrane helix</keyword>
<feature type="domain" description="Peptidase S54 rhomboid" evidence="8">
    <location>
        <begin position="133"/>
        <end position="276"/>
    </location>
</feature>
<evidence type="ECO:0000256" key="6">
    <source>
        <dbReference type="ARBA" id="ARBA00023136"/>
    </source>
</evidence>
<keyword evidence="4" id="KW-0378">Hydrolase</keyword>
<evidence type="ECO:0000256" key="5">
    <source>
        <dbReference type="ARBA" id="ARBA00022989"/>
    </source>
</evidence>
<keyword evidence="6 7" id="KW-0472">Membrane</keyword>
<feature type="transmembrane region" description="Helical" evidence="7">
    <location>
        <begin position="202"/>
        <end position="219"/>
    </location>
</feature>
<evidence type="ECO:0000256" key="7">
    <source>
        <dbReference type="SAM" id="Phobius"/>
    </source>
</evidence>
<evidence type="ECO:0000256" key="2">
    <source>
        <dbReference type="ARBA" id="ARBA00009045"/>
    </source>
</evidence>
<dbReference type="Pfam" id="PF01694">
    <property type="entry name" value="Rhomboid"/>
    <property type="match status" value="1"/>
</dbReference>
<dbReference type="Gene3D" id="1.20.1540.10">
    <property type="entry name" value="Rhomboid-like"/>
    <property type="match status" value="1"/>
</dbReference>
<comment type="subcellular location">
    <subcellularLocation>
        <location evidence="1">Membrane</location>
        <topology evidence="1">Multi-pass membrane protein</topology>
    </subcellularLocation>
</comment>
<dbReference type="Proteomes" id="UP000250043">
    <property type="component" value="Unassembled WGS sequence"/>
</dbReference>
<dbReference type="OrthoDB" id="418595at2759"/>
<dbReference type="PANTHER" id="PTHR43731:SF14">
    <property type="entry name" value="PRESENILIN-ASSOCIATED RHOMBOID-LIKE PROTEIN, MITOCHONDRIAL"/>
    <property type="match status" value="1"/>
</dbReference>
<evidence type="ECO:0000256" key="4">
    <source>
        <dbReference type="ARBA" id="ARBA00022801"/>
    </source>
</evidence>
<proteinExistence type="inferred from homology"/>
<accession>A0A8E2DPX3</accession>
<keyword evidence="10" id="KW-1185">Reference proteome</keyword>
<evidence type="ECO:0000313" key="9">
    <source>
        <dbReference type="EMBL" id="OCH93619.1"/>
    </source>
</evidence>
<evidence type="ECO:0000256" key="3">
    <source>
        <dbReference type="ARBA" id="ARBA00022692"/>
    </source>
</evidence>
<sequence>MSTPVPLVRSRPFAAITPPSIPLVSEPQPHSPQSILHFLSSRIRYATHRDFGSSRHNFSGTGGPQRDSFWQRFRRRLDSVPSEYILYAVIALNAGVYTLWKYAYYNFQTLRDSRLLRWMSENFMVSLQNLKNGRIWTLLTACFSHMEESHALFNGLSFYFIAPALLSIMRNSSFLALYLAGGIAGCVTSVGMRWWMGRRDTPSLGASGAIYALVSYLACAAPRSTFYVFFVVPVPAWALLIGLFLYDGYKAKNGTESKEDAIGHLGGLAAGVAYYARLRFRLF</sequence>
<dbReference type="PANTHER" id="PTHR43731">
    <property type="entry name" value="RHOMBOID PROTEASE"/>
    <property type="match status" value="1"/>
</dbReference>
<evidence type="ECO:0000259" key="8">
    <source>
        <dbReference type="Pfam" id="PF01694"/>
    </source>
</evidence>
<dbReference type="GO" id="GO:0016020">
    <property type="term" value="C:membrane"/>
    <property type="evidence" value="ECO:0007669"/>
    <property type="project" value="UniProtKB-SubCell"/>
</dbReference>
<dbReference type="GO" id="GO:0006465">
    <property type="term" value="P:signal peptide processing"/>
    <property type="evidence" value="ECO:0007669"/>
    <property type="project" value="TreeGrafter"/>
</dbReference>
<name>A0A8E2DPX3_9APHY</name>
<organism evidence="9 10">
    <name type="scientific">Obba rivulosa</name>
    <dbReference type="NCBI Taxonomy" id="1052685"/>
    <lineage>
        <taxon>Eukaryota</taxon>
        <taxon>Fungi</taxon>
        <taxon>Dikarya</taxon>
        <taxon>Basidiomycota</taxon>
        <taxon>Agaricomycotina</taxon>
        <taxon>Agaricomycetes</taxon>
        <taxon>Polyporales</taxon>
        <taxon>Gelatoporiaceae</taxon>
        <taxon>Obba</taxon>
    </lineage>
</organism>
<feature type="transmembrane region" description="Helical" evidence="7">
    <location>
        <begin position="175"/>
        <end position="196"/>
    </location>
</feature>
<dbReference type="AlphaFoldDB" id="A0A8E2DPX3"/>
<dbReference type="EMBL" id="KV722353">
    <property type="protein sequence ID" value="OCH93619.1"/>
    <property type="molecule type" value="Genomic_DNA"/>
</dbReference>
<feature type="transmembrane region" description="Helical" evidence="7">
    <location>
        <begin position="226"/>
        <end position="246"/>
    </location>
</feature>
<protein>
    <submittedName>
        <fullName evidence="9">Rhomboid-domain-containing protein</fullName>
    </submittedName>
</protein>
<evidence type="ECO:0000256" key="1">
    <source>
        <dbReference type="ARBA" id="ARBA00004141"/>
    </source>
</evidence>
<dbReference type="InterPro" id="IPR050925">
    <property type="entry name" value="Rhomboid_protease_S54"/>
</dbReference>
<dbReference type="SUPFAM" id="SSF144091">
    <property type="entry name" value="Rhomboid-like"/>
    <property type="match status" value="1"/>
</dbReference>
<dbReference type="InterPro" id="IPR035952">
    <property type="entry name" value="Rhomboid-like_sf"/>
</dbReference>
<feature type="transmembrane region" description="Helical" evidence="7">
    <location>
        <begin position="151"/>
        <end position="168"/>
    </location>
</feature>
<feature type="transmembrane region" description="Helical" evidence="7">
    <location>
        <begin position="84"/>
        <end position="105"/>
    </location>
</feature>